<gene>
    <name evidence="2" type="ORF">KDL01_01700</name>
</gene>
<sequence length="462" mass="51166">MTLEQQVPSTGDAGASRPLSASEEFLYAFDRGDDVGVFGPRMIISAGWRVHGQLDMTIVQLALDDVVARHEALRTTIIRDTDVPYARISPPSPVSFTVLDLPSSAGPADRERLAHEFHNEVDRTARLAATETPLLQVALGRFDDDDAVLVLAANHVVSDGWSMQVMMRDFAICYATRRGLPAPELPVMRQYGEYADWQRQAGRGEHAAIAREYWRAKLAGGHIITLPSDRPGRPGVPPVYSVYRFPIDRELADGAASLAKSLNSSPFMIFYTCFTLFLYRRTNERDILSPIITSGRTEPGFDHTVGVLFNFLPIRTDLSGCVTFTDLVNRNRAALLEAYSYELPFNEIIAQADVEMMRGPTRSEHSVVTTFQVSQFPPESEAEGIGDIRYTALRRSLISSLDTSEIPDGVLWDFDLDEAGDVAGLVKFNSLEIDQSTIVAMVDEYRELLHASLTAPDSALPH</sequence>
<reference evidence="2" key="1">
    <citation type="submission" date="2021-04" db="EMBL/GenBank/DDBJ databases">
        <title>Genome based classification of Actinospica acidithermotolerans sp. nov., an actinobacterium isolated from an Indonesian hot spring.</title>
        <authorList>
            <person name="Kusuma A.B."/>
            <person name="Putra K.E."/>
            <person name="Nafisah S."/>
            <person name="Loh J."/>
            <person name="Nouioui I."/>
            <person name="Goodfellow M."/>
        </authorList>
    </citation>
    <scope>NUCLEOTIDE SEQUENCE</scope>
    <source>
        <strain evidence="2">CSCA 57</strain>
    </source>
</reference>
<dbReference type="AlphaFoldDB" id="A0A941EMW1"/>
<keyword evidence="3" id="KW-1185">Reference proteome</keyword>
<evidence type="ECO:0000313" key="2">
    <source>
        <dbReference type="EMBL" id="MBR7831954.1"/>
    </source>
</evidence>
<proteinExistence type="predicted"/>
<dbReference type="InterPro" id="IPR023213">
    <property type="entry name" value="CAT-like_dom_sf"/>
</dbReference>
<dbReference type="GO" id="GO:0003824">
    <property type="term" value="F:catalytic activity"/>
    <property type="evidence" value="ECO:0007669"/>
    <property type="project" value="InterPro"/>
</dbReference>
<feature type="domain" description="Condensation" evidence="1">
    <location>
        <begin position="47"/>
        <end position="360"/>
    </location>
</feature>
<dbReference type="GO" id="GO:0043041">
    <property type="term" value="P:amino acid activation for nonribosomal peptide biosynthetic process"/>
    <property type="evidence" value="ECO:0007669"/>
    <property type="project" value="TreeGrafter"/>
</dbReference>
<accession>A0A941EMW1</accession>
<dbReference type="SUPFAM" id="SSF52777">
    <property type="entry name" value="CoA-dependent acyltransferases"/>
    <property type="match status" value="2"/>
</dbReference>
<dbReference type="PANTHER" id="PTHR45527">
    <property type="entry name" value="NONRIBOSOMAL PEPTIDE SYNTHETASE"/>
    <property type="match status" value="1"/>
</dbReference>
<dbReference type="InterPro" id="IPR001242">
    <property type="entry name" value="Condensation_dom"/>
</dbReference>
<evidence type="ECO:0000313" key="3">
    <source>
        <dbReference type="Proteomes" id="UP000675781"/>
    </source>
</evidence>
<dbReference type="Proteomes" id="UP000675781">
    <property type="component" value="Unassembled WGS sequence"/>
</dbReference>
<evidence type="ECO:0000259" key="1">
    <source>
        <dbReference type="Pfam" id="PF00668"/>
    </source>
</evidence>
<dbReference type="GO" id="GO:0005737">
    <property type="term" value="C:cytoplasm"/>
    <property type="evidence" value="ECO:0007669"/>
    <property type="project" value="TreeGrafter"/>
</dbReference>
<dbReference type="Gene3D" id="3.30.559.10">
    <property type="entry name" value="Chloramphenicol acetyltransferase-like domain"/>
    <property type="match status" value="1"/>
</dbReference>
<organism evidence="2 3">
    <name type="scientific">Actinospica durhamensis</name>
    <dbReference type="NCBI Taxonomy" id="1508375"/>
    <lineage>
        <taxon>Bacteria</taxon>
        <taxon>Bacillati</taxon>
        <taxon>Actinomycetota</taxon>
        <taxon>Actinomycetes</taxon>
        <taxon>Catenulisporales</taxon>
        <taxon>Actinospicaceae</taxon>
        <taxon>Actinospica</taxon>
    </lineage>
</organism>
<dbReference type="GO" id="GO:0008610">
    <property type="term" value="P:lipid biosynthetic process"/>
    <property type="evidence" value="ECO:0007669"/>
    <property type="project" value="UniProtKB-ARBA"/>
</dbReference>
<dbReference type="RefSeq" id="WP_212526492.1">
    <property type="nucleotide sequence ID" value="NZ_JAGSOG010000004.1"/>
</dbReference>
<protein>
    <recommendedName>
        <fullName evidence="1">Condensation domain-containing protein</fullName>
    </recommendedName>
</protein>
<comment type="caution">
    <text evidence="2">The sequence shown here is derived from an EMBL/GenBank/DDBJ whole genome shotgun (WGS) entry which is preliminary data.</text>
</comment>
<dbReference type="PANTHER" id="PTHR45527:SF1">
    <property type="entry name" value="FATTY ACID SYNTHASE"/>
    <property type="match status" value="1"/>
</dbReference>
<dbReference type="Pfam" id="PF00668">
    <property type="entry name" value="Condensation"/>
    <property type="match status" value="1"/>
</dbReference>
<dbReference type="GO" id="GO:0031177">
    <property type="term" value="F:phosphopantetheine binding"/>
    <property type="evidence" value="ECO:0007669"/>
    <property type="project" value="TreeGrafter"/>
</dbReference>
<dbReference type="EMBL" id="JAGSOG010000004">
    <property type="protein sequence ID" value="MBR7831954.1"/>
    <property type="molecule type" value="Genomic_DNA"/>
</dbReference>
<dbReference type="Gene3D" id="3.30.559.30">
    <property type="entry name" value="Nonribosomal peptide synthetase, condensation domain"/>
    <property type="match status" value="1"/>
</dbReference>
<name>A0A941EMW1_9ACTN</name>
<dbReference type="GO" id="GO:0044550">
    <property type="term" value="P:secondary metabolite biosynthetic process"/>
    <property type="evidence" value="ECO:0007669"/>
    <property type="project" value="TreeGrafter"/>
</dbReference>